<keyword evidence="1" id="KW-0472">Membrane</keyword>
<evidence type="ECO:0000256" key="1">
    <source>
        <dbReference type="SAM" id="Phobius"/>
    </source>
</evidence>
<reference evidence="2 3" key="1">
    <citation type="journal article" date="2024" name="Proc. Natl. Acad. Sci. U.S.A.">
        <title>The evolutionary genomics of adaptation to stress in wild rhizobium bacteria.</title>
        <authorList>
            <person name="Kehlet-Delgado H."/>
            <person name="Montoya A.P."/>
            <person name="Jensen K.T."/>
            <person name="Wendlandt C.E."/>
            <person name="Dexheimer C."/>
            <person name="Roberts M."/>
            <person name="Torres Martinez L."/>
            <person name="Friesen M.L."/>
            <person name="Griffitts J.S."/>
            <person name="Porter S.S."/>
        </authorList>
    </citation>
    <scope>NUCLEOTIDE SEQUENCE [LARGE SCALE GENOMIC DNA]</scope>
    <source>
        <strain evidence="2 3">M0729</strain>
    </source>
</reference>
<proteinExistence type="predicted"/>
<keyword evidence="1" id="KW-1133">Transmembrane helix</keyword>
<dbReference type="RefSeq" id="WP_287274829.1">
    <property type="nucleotide sequence ID" value="NZ_JAMYMY010000078.1"/>
</dbReference>
<dbReference type="SUPFAM" id="SSF50199">
    <property type="entry name" value="Staphylococcal nuclease"/>
    <property type="match status" value="1"/>
</dbReference>
<accession>A0ABV1YRD0</accession>
<feature type="transmembrane region" description="Helical" evidence="1">
    <location>
        <begin position="17"/>
        <end position="42"/>
    </location>
</feature>
<organism evidence="2 3">
    <name type="scientific">Mesorhizobium opportunistum</name>
    <dbReference type="NCBI Taxonomy" id="593909"/>
    <lineage>
        <taxon>Bacteria</taxon>
        <taxon>Pseudomonadati</taxon>
        <taxon>Pseudomonadota</taxon>
        <taxon>Alphaproteobacteria</taxon>
        <taxon>Hyphomicrobiales</taxon>
        <taxon>Phyllobacteriaceae</taxon>
        <taxon>Mesorhizobium</taxon>
    </lineage>
</organism>
<name>A0ABV1YRD0_9HYPH</name>
<dbReference type="InterPro" id="IPR035437">
    <property type="entry name" value="SNase_OB-fold_sf"/>
</dbReference>
<gene>
    <name evidence="2" type="ORF">NKI33_31800</name>
</gene>
<dbReference type="EMBL" id="JAMYPJ010000080">
    <property type="protein sequence ID" value="MER8937524.1"/>
    <property type="molecule type" value="Genomic_DNA"/>
</dbReference>
<comment type="caution">
    <text evidence="2">The sequence shown here is derived from an EMBL/GenBank/DDBJ whole genome shotgun (WGS) entry which is preliminary data.</text>
</comment>
<evidence type="ECO:0000313" key="3">
    <source>
        <dbReference type="Proteomes" id="UP001464387"/>
    </source>
</evidence>
<keyword evidence="1" id="KW-0812">Transmembrane</keyword>
<dbReference type="Proteomes" id="UP001464387">
    <property type="component" value="Unassembled WGS sequence"/>
</dbReference>
<evidence type="ECO:0000313" key="2">
    <source>
        <dbReference type="EMBL" id="MER8937524.1"/>
    </source>
</evidence>
<sequence>MLERCAGVMGMPGRIRWVIAVGGFELVLGIVLIMQAGALLAIDRPAPAPQMERAGNHPTPVVAAVPDGPWRDARRVAESLVAPPPIDLSEIERAEARPPLGDLGLAVPPKRPRPGDWRETLLFRPVATSSATFESMGRKVIISGVASIEPERTCSFQDVAWPCGQRARDAFNSWLRGRALKCFIPPDIERFAIAAPCSLGKQDAGAWLVSNGWAMALPTGIYGKAQAVAEETQMGIFGPPQ</sequence>
<protein>
    <submittedName>
        <fullName evidence="2">Thermonuclease family protein</fullName>
    </submittedName>
</protein>
<keyword evidence="3" id="KW-1185">Reference proteome</keyword>